<gene>
    <name evidence="1" type="ORF">DLM78_22365</name>
</gene>
<name>A0A8B3CII3_9LEPT</name>
<sequence length="81" mass="9671">MNCGKEKLKNQEPFRHHPEVLQFRALLTEGLFFHALSQRSFDEIMTAIDKVYVDRDSLLRFLQKRELVGDFEREIQFGELD</sequence>
<protein>
    <submittedName>
        <fullName evidence="1">Uncharacterized protein</fullName>
    </submittedName>
</protein>
<proteinExistence type="predicted"/>
<dbReference type="AlphaFoldDB" id="A0A8B3CII3"/>
<dbReference type="EMBL" id="QHCS01000010">
    <property type="protein sequence ID" value="RHX83252.1"/>
    <property type="molecule type" value="Genomic_DNA"/>
</dbReference>
<evidence type="ECO:0000313" key="2">
    <source>
        <dbReference type="Proteomes" id="UP000266669"/>
    </source>
</evidence>
<reference evidence="2" key="1">
    <citation type="submission" date="2018-05" db="EMBL/GenBank/DDBJ databases">
        <title>Leptospira yasudae sp. nov. and Leptospira stimsonii sp. nov., two pathogenic species of the genus Leptospira isolated from environmental sources.</title>
        <authorList>
            <person name="Casanovas-Massana A."/>
            <person name="Hamond C."/>
            <person name="Santos L.A."/>
            <person name="Hacker K.P."/>
            <person name="Balassiano I."/>
            <person name="Medeiros M.A."/>
            <person name="Reis M.G."/>
            <person name="Ko A.I."/>
            <person name="Wunder E.A."/>
        </authorList>
    </citation>
    <scope>NUCLEOTIDE SEQUENCE [LARGE SCALE GENOMIC DNA]</scope>
    <source>
        <strain evidence="2">AMB6-RJ</strain>
    </source>
</reference>
<dbReference type="RefSeq" id="WP_118983979.1">
    <property type="nucleotide sequence ID" value="NZ_QHCS01000010.1"/>
</dbReference>
<dbReference type="Proteomes" id="UP000266669">
    <property type="component" value="Unassembled WGS sequence"/>
</dbReference>
<organism evidence="1 2">
    <name type="scientific">Leptospira stimsonii</name>
    <dbReference type="NCBI Taxonomy" id="2202203"/>
    <lineage>
        <taxon>Bacteria</taxon>
        <taxon>Pseudomonadati</taxon>
        <taxon>Spirochaetota</taxon>
        <taxon>Spirochaetia</taxon>
        <taxon>Leptospirales</taxon>
        <taxon>Leptospiraceae</taxon>
        <taxon>Leptospira</taxon>
    </lineage>
</organism>
<evidence type="ECO:0000313" key="1">
    <source>
        <dbReference type="EMBL" id="RHX83252.1"/>
    </source>
</evidence>
<comment type="caution">
    <text evidence="1">The sequence shown here is derived from an EMBL/GenBank/DDBJ whole genome shotgun (WGS) entry which is preliminary data.</text>
</comment>
<accession>A0A8B3CII3</accession>